<gene>
    <name evidence="4" type="ORF">ACFQV2_21825</name>
</gene>
<dbReference type="EC" id="1.1.1.-" evidence="4"/>
<proteinExistence type="inferred from homology"/>
<sequence length="238" mass="24566">MTRFAGRTALLTAAASGIGAATAARLAAEGARVVLTDVDDDRGRAVAAEVGGTYLRLDATSEDDWARVVAEVGAFDVLHINVGRNPAGRTPVHELDLAAWEAVQAVTLRSVFLGVRAGLPVLRERRGCLVLTGSIHAVVGLRGSAAYAAAKGGLHALVRQLAVEYAPEVRVNAVVPGPIRTPAWGDWDGADHIARTPLQRAGTAEEVAAAVAFLASDDAAYTTGAALPVDGGWHVNGL</sequence>
<dbReference type="Pfam" id="PF13561">
    <property type="entry name" value="adh_short_C2"/>
    <property type="match status" value="1"/>
</dbReference>
<dbReference type="SUPFAM" id="SSF51735">
    <property type="entry name" value="NAD(P)-binding Rossmann-fold domains"/>
    <property type="match status" value="1"/>
</dbReference>
<dbReference type="PRINTS" id="PR00081">
    <property type="entry name" value="GDHRDH"/>
</dbReference>
<evidence type="ECO:0000256" key="2">
    <source>
        <dbReference type="ARBA" id="ARBA00023002"/>
    </source>
</evidence>
<evidence type="ECO:0000313" key="5">
    <source>
        <dbReference type="Proteomes" id="UP001596512"/>
    </source>
</evidence>
<dbReference type="InterPro" id="IPR036291">
    <property type="entry name" value="NAD(P)-bd_dom_sf"/>
</dbReference>
<evidence type="ECO:0000256" key="3">
    <source>
        <dbReference type="SAM" id="SignalP"/>
    </source>
</evidence>
<dbReference type="PROSITE" id="PS00061">
    <property type="entry name" value="ADH_SHORT"/>
    <property type="match status" value="1"/>
</dbReference>
<dbReference type="GO" id="GO:0016491">
    <property type="term" value="F:oxidoreductase activity"/>
    <property type="evidence" value="ECO:0007669"/>
    <property type="project" value="UniProtKB-KW"/>
</dbReference>
<dbReference type="Proteomes" id="UP001596512">
    <property type="component" value="Unassembled WGS sequence"/>
</dbReference>
<dbReference type="InterPro" id="IPR020904">
    <property type="entry name" value="Sc_DH/Rdtase_CS"/>
</dbReference>
<comment type="similarity">
    <text evidence="1">Belongs to the short-chain dehydrogenases/reductases (SDR) family.</text>
</comment>
<dbReference type="EMBL" id="JBHTEY010000004">
    <property type="protein sequence ID" value="MFC7615735.1"/>
    <property type="molecule type" value="Genomic_DNA"/>
</dbReference>
<keyword evidence="3" id="KW-0732">Signal</keyword>
<dbReference type="PANTHER" id="PTHR43477:SF1">
    <property type="entry name" value="DIHYDROANTICAPSIN 7-DEHYDROGENASE"/>
    <property type="match status" value="1"/>
</dbReference>
<dbReference type="InterPro" id="IPR051122">
    <property type="entry name" value="SDR_DHRS6-like"/>
</dbReference>
<name>A0ABW2TPL1_9PSEU</name>
<reference evidence="5" key="1">
    <citation type="journal article" date="2019" name="Int. J. Syst. Evol. Microbiol.">
        <title>The Global Catalogue of Microorganisms (GCM) 10K type strain sequencing project: providing services to taxonomists for standard genome sequencing and annotation.</title>
        <authorList>
            <consortium name="The Broad Institute Genomics Platform"/>
            <consortium name="The Broad Institute Genome Sequencing Center for Infectious Disease"/>
            <person name="Wu L."/>
            <person name="Ma J."/>
        </authorList>
    </citation>
    <scope>NUCLEOTIDE SEQUENCE [LARGE SCALE GENOMIC DNA]</scope>
    <source>
        <strain evidence="5">JCM 17695</strain>
    </source>
</reference>
<comment type="caution">
    <text evidence="4">The sequence shown here is derived from an EMBL/GenBank/DDBJ whole genome shotgun (WGS) entry which is preliminary data.</text>
</comment>
<keyword evidence="2 4" id="KW-0560">Oxidoreductase</keyword>
<feature type="signal peptide" evidence="3">
    <location>
        <begin position="1"/>
        <end position="23"/>
    </location>
</feature>
<organism evidence="4 5">
    <name type="scientific">Actinokineospora soli</name>
    <dbReference type="NCBI Taxonomy" id="1048753"/>
    <lineage>
        <taxon>Bacteria</taxon>
        <taxon>Bacillati</taxon>
        <taxon>Actinomycetota</taxon>
        <taxon>Actinomycetes</taxon>
        <taxon>Pseudonocardiales</taxon>
        <taxon>Pseudonocardiaceae</taxon>
        <taxon>Actinokineospora</taxon>
    </lineage>
</organism>
<evidence type="ECO:0000256" key="1">
    <source>
        <dbReference type="ARBA" id="ARBA00006484"/>
    </source>
</evidence>
<dbReference type="PANTHER" id="PTHR43477">
    <property type="entry name" value="DIHYDROANTICAPSIN 7-DEHYDROGENASE"/>
    <property type="match status" value="1"/>
</dbReference>
<protein>
    <submittedName>
        <fullName evidence="4">SDR family NAD(P)-dependent oxidoreductase</fullName>
        <ecNumber evidence="4">1.1.1.-</ecNumber>
    </submittedName>
</protein>
<dbReference type="InterPro" id="IPR002347">
    <property type="entry name" value="SDR_fam"/>
</dbReference>
<accession>A0ABW2TPL1</accession>
<evidence type="ECO:0000313" key="4">
    <source>
        <dbReference type="EMBL" id="MFC7615735.1"/>
    </source>
</evidence>
<keyword evidence="5" id="KW-1185">Reference proteome</keyword>
<dbReference type="Gene3D" id="3.40.50.720">
    <property type="entry name" value="NAD(P)-binding Rossmann-like Domain"/>
    <property type="match status" value="1"/>
</dbReference>
<feature type="chain" id="PRO_5046911732" evidence="3">
    <location>
        <begin position="24"/>
        <end position="238"/>
    </location>
</feature>
<dbReference type="CDD" id="cd05233">
    <property type="entry name" value="SDR_c"/>
    <property type="match status" value="1"/>
</dbReference>